<comment type="subcellular location">
    <subcellularLocation>
        <location evidence="1">Vacuole</location>
    </subcellularLocation>
</comment>
<dbReference type="STRING" id="888268.A0A1E5V6T9"/>
<dbReference type="Pfam" id="PF03088">
    <property type="entry name" value="Str_synth"/>
    <property type="match status" value="1"/>
</dbReference>
<dbReference type="PANTHER" id="PTHR10426">
    <property type="entry name" value="STRICTOSIDINE SYNTHASE-RELATED"/>
    <property type="match status" value="1"/>
</dbReference>
<keyword evidence="4" id="KW-0325">Glycoprotein</keyword>
<evidence type="ECO:0000256" key="4">
    <source>
        <dbReference type="ARBA" id="ARBA00023180"/>
    </source>
</evidence>
<dbReference type="PANTHER" id="PTHR10426:SF76">
    <property type="entry name" value="STRICTOSIDINE SYNTHASE CONSERVED REGION DOMAIN-CONTAINING PROTEIN"/>
    <property type="match status" value="1"/>
</dbReference>
<proteinExistence type="inferred from homology"/>
<feature type="chain" id="PRO_5009187803" evidence="5">
    <location>
        <begin position="27"/>
        <end position="225"/>
    </location>
</feature>
<feature type="signal peptide" evidence="5">
    <location>
        <begin position="1"/>
        <end position="26"/>
    </location>
</feature>
<evidence type="ECO:0000256" key="3">
    <source>
        <dbReference type="ARBA" id="ARBA00022554"/>
    </source>
</evidence>
<protein>
    <submittedName>
        <fullName evidence="7">Protein STRICTOSIDINE SYNTHASE-LIKE 3</fullName>
    </submittedName>
</protein>
<comment type="caution">
    <text evidence="7">The sequence shown here is derived from an EMBL/GenBank/DDBJ whole genome shotgun (WGS) entry which is preliminary data.</text>
</comment>
<evidence type="ECO:0000313" key="7">
    <source>
        <dbReference type="EMBL" id="OEL20831.1"/>
    </source>
</evidence>
<sequence length="225" mass="23745">MNRVMSKLSLLAILLAVLLLLPSATAAAVAKTIDASRSQQLQLPDVLIGPESVAFNAHGGGPYVSISGGRVLSPSYAKNDCGAFSELPPVATESSCSWRLGLRFHNKSGNLYIAEAYMGLMRVGPNGGEAKVLVTKAGGVQRHFTNGADIDQVTSDVYFTDSSTAYTRAQHQIVPTIGDSTGRIMRYNSRTNQVTVLQSSVTIPMASPSALIGHTLSLRSLGHAS</sequence>
<keyword evidence="5" id="KW-0732">Signal</keyword>
<dbReference type="SUPFAM" id="SSF63829">
    <property type="entry name" value="Calcium-dependent phosphotriesterase"/>
    <property type="match status" value="1"/>
</dbReference>
<dbReference type="GO" id="GO:0016787">
    <property type="term" value="F:hydrolase activity"/>
    <property type="evidence" value="ECO:0007669"/>
    <property type="project" value="TreeGrafter"/>
</dbReference>
<dbReference type="InterPro" id="IPR011042">
    <property type="entry name" value="6-blade_b-propeller_TolB-like"/>
</dbReference>
<dbReference type="Gene3D" id="2.120.10.30">
    <property type="entry name" value="TolB, C-terminal domain"/>
    <property type="match status" value="1"/>
</dbReference>
<dbReference type="Proteomes" id="UP000095767">
    <property type="component" value="Unassembled WGS sequence"/>
</dbReference>
<dbReference type="EMBL" id="LWDX02049578">
    <property type="protein sequence ID" value="OEL20831.1"/>
    <property type="molecule type" value="Genomic_DNA"/>
</dbReference>
<keyword evidence="3" id="KW-0926">Vacuole</keyword>
<name>A0A1E5V6T9_9POAL</name>
<evidence type="ECO:0000256" key="2">
    <source>
        <dbReference type="ARBA" id="ARBA00009191"/>
    </source>
</evidence>
<dbReference type="GO" id="GO:0012505">
    <property type="term" value="C:endomembrane system"/>
    <property type="evidence" value="ECO:0007669"/>
    <property type="project" value="TreeGrafter"/>
</dbReference>
<evidence type="ECO:0000313" key="8">
    <source>
        <dbReference type="Proteomes" id="UP000095767"/>
    </source>
</evidence>
<keyword evidence="8" id="KW-1185">Reference proteome</keyword>
<evidence type="ECO:0000256" key="1">
    <source>
        <dbReference type="ARBA" id="ARBA00004116"/>
    </source>
</evidence>
<comment type="similarity">
    <text evidence="2">Belongs to the strictosidine synthase family.</text>
</comment>
<organism evidence="7 8">
    <name type="scientific">Dichanthelium oligosanthes</name>
    <dbReference type="NCBI Taxonomy" id="888268"/>
    <lineage>
        <taxon>Eukaryota</taxon>
        <taxon>Viridiplantae</taxon>
        <taxon>Streptophyta</taxon>
        <taxon>Embryophyta</taxon>
        <taxon>Tracheophyta</taxon>
        <taxon>Spermatophyta</taxon>
        <taxon>Magnoliopsida</taxon>
        <taxon>Liliopsida</taxon>
        <taxon>Poales</taxon>
        <taxon>Poaceae</taxon>
        <taxon>PACMAD clade</taxon>
        <taxon>Panicoideae</taxon>
        <taxon>Panicodae</taxon>
        <taxon>Paniceae</taxon>
        <taxon>Dichantheliinae</taxon>
        <taxon>Dichanthelium</taxon>
    </lineage>
</organism>
<feature type="domain" description="Strictosidine synthase conserved region" evidence="6">
    <location>
        <begin position="146"/>
        <end position="200"/>
    </location>
</feature>
<dbReference type="InterPro" id="IPR018119">
    <property type="entry name" value="Strictosidine_synth_cons-reg"/>
</dbReference>
<gene>
    <name evidence="7" type="ORF">BAE44_0018147</name>
</gene>
<evidence type="ECO:0000259" key="6">
    <source>
        <dbReference type="Pfam" id="PF03088"/>
    </source>
</evidence>
<dbReference type="OrthoDB" id="5307922at2759"/>
<reference evidence="7 8" key="1">
    <citation type="submission" date="2016-09" db="EMBL/GenBank/DDBJ databases">
        <title>The draft genome of Dichanthelium oligosanthes: A C3 panicoid grass species.</title>
        <authorList>
            <person name="Studer A.J."/>
            <person name="Schnable J.C."/>
            <person name="Brutnell T.P."/>
        </authorList>
    </citation>
    <scope>NUCLEOTIDE SEQUENCE [LARGE SCALE GENOMIC DNA]</scope>
    <source>
        <strain evidence="8">cv. Kellogg 1175</strain>
        <tissue evidence="7">Leaf</tissue>
    </source>
</reference>
<evidence type="ECO:0000256" key="5">
    <source>
        <dbReference type="SAM" id="SignalP"/>
    </source>
</evidence>
<accession>A0A1E5V6T9</accession>
<dbReference type="AlphaFoldDB" id="A0A1E5V6T9"/>
<dbReference type="GO" id="GO:0005773">
    <property type="term" value="C:vacuole"/>
    <property type="evidence" value="ECO:0007669"/>
    <property type="project" value="UniProtKB-SubCell"/>
</dbReference>